<proteinExistence type="predicted"/>
<dbReference type="AlphaFoldDB" id="A0A445DRG1"/>
<sequence>MVAASVIIVVIIVGATISVQITLELLLLLPRIGDKGAFCVKLCDCFIEVEVHEAYSKVLKTAIVDHHDMLQIISKPMKDIGPRAMFYLAVAVSDFYVPWKDMFQPRVAHFLSSRAVPPYTNMLLGTSTHSLRVTFIVNTNINLFSLFFFFSF</sequence>
<evidence type="ECO:0000313" key="3">
    <source>
        <dbReference type="Proteomes" id="UP000289738"/>
    </source>
</evidence>
<dbReference type="Proteomes" id="UP000289738">
    <property type="component" value="Chromosome A03"/>
</dbReference>
<protein>
    <submittedName>
        <fullName evidence="2">Uncharacterized protein</fullName>
    </submittedName>
</protein>
<organism evidence="2 3">
    <name type="scientific">Arachis hypogaea</name>
    <name type="common">Peanut</name>
    <dbReference type="NCBI Taxonomy" id="3818"/>
    <lineage>
        <taxon>Eukaryota</taxon>
        <taxon>Viridiplantae</taxon>
        <taxon>Streptophyta</taxon>
        <taxon>Embryophyta</taxon>
        <taxon>Tracheophyta</taxon>
        <taxon>Spermatophyta</taxon>
        <taxon>Magnoliopsida</taxon>
        <taxon>eudicotyledons</taxon>
        <taxon>Gunneridae</taxon>
        <taxon>Pentapetalae</taxon>
        <taxon>rosids</taxon>
        <taxon>fabids</taxon>
        <taxon>Fabales</taxon>
        <taxon>Fabaceae</taxon>
        <taxon>Papilionoideae</taxon>
        <taxon>50 kb inversion clade</taxon>
        <taxon>dalbergioids sensu lato</taxon>
        <taxon>Dalbergieae</taxon>
        <taxon>Pterocarpus clade</taxon>
        <taxon>Arachis</taxon>
    </lineage>
</organism>
<feature type="transmembrane region" description="Helical" evidence="1">
    <location>
        <begin position="6"/>
        <end position="29"/>
    </location>
</feature>
<keyword evidence="1" id="KW-0472">Membrane</keyword>
<dbReference type="InterPro" id="IPR035929">
    <property type="entry name" value="CoaB-like_sf"/>
</dbReference>
<keyword evidence="1" id="KW-1133">Transmembrane helix</keyword>
<accession>A0A445DRG1</accession>
<feature type="transmembrane region" description="Helical" evidence="1">
    <location>
        <begin position="131"/>
        <end position="150"/>
    </location>
</feature>
<evidence type="ECO:0000313" key="2">
    <source>
        <dbReference type="EMBL" id="RYR65711.1"/>
    </source>
</evidence>
<reference evidence="2 3" key="1">
    <citation type="submission" date="2019-01" db="EMBL/GenBank/DDBJ databases">
        <title>Sequencing of cultivated peanut Arachis hypogaea provides insights into genome evolution and oil improvement.</title>
        <authorList>
            <person name="Chen X."/>
        </authorList>
    </citation>
    <scope>NUCLEOTIDE SEQUENCE [LARGE SCALE GENOMIC DNA]</scope>
    <source>
        <strain evidence="3">cv. Fuhuasheng</strain>
        <tissue evidence="2">Leaves</tissue>
    </source>
</reference>
<dbReference type="Gene3D" id="3.40.50.10300">
    <property type="entry name" value="CoaB-like"/>
    <property type="match status" value="1"/>
</dbReference>
<name>A0A445DRG1_ARAHY</name>
<comment type="caution">
    <text evidence="2">The sequence shown here is derived from an EMBL/GenBank/DDBJ whole genome shotgun (WGS) entry which is preliminary data.</text>
</comment>
<dbReference type="SUPFAM" id="SSF102645">
    <property type="entry name" value="CoaB-like"/>
    <property type="match status" value="1"/>
</dbReference>
<keyword evidence="1" id="KW-0812">Transmembrane</keyword>
<gene>
    <name evidence="2" type="ORF">Ahy_A03g011640</name>
</gene>
<evidence type="ECO:0000256" key="1">
    <source>
        <dbReference type="SAM" id="Phobius"/>
    </source>
</evidence>
<keyword evidence="3" id="KW-1185">Reference proteome</keyword>
<dbReference type="EMBL" id="SDMP01000003">
    <property type="protein sequence ID" value="RYR65711.1"/>
    <property type="molecule type" value="Genomic_DNA"/>
</dbReference>